<protein>
    <submittedName>
        <fullName evidence="3">Putative LIPOPROTEIN</fullName>
    </submittedName>
</protein>
<evidence type="ECO:0000313" key="4">
    <source>
        <dbReference type="Proteomes" id="UP000017819"/>
    </source>
</evidence>
<dbReference type="Pfam" id="PF08291">
    <property type="entry name" value="Peptidase_M15_3"/>
    <property type="match status" value="1"/>
</dbReference>
<dbReference type="eggNOG" id="COG3108">
    <property type="taxonomic scope" value="Bacteria"/>
</dbReference>
<comment type="caution">
    <text evidence="3">The sequence shown here is derived from an EMBL/GenBank/DDBJ whole genome shotgun (WGS) entry which is preliminary data.</text>
</comment>
<evidence type="ECO:0000313" key="3">
    <source>
        <dbReference type="EMBL" id="ESR25263.1"/>
    </source>
</evidence>
<keyword evidence="1" id="KW-0732">Signal</keyword>
<dbReference type="InterPro" id="IPR009045">
    <property type="entry name" value="Zn_M74/Hedgehog-like"/>
</dbReference>
<keyword evidence="4" id="KW-1185">Reference proteome</keyword>
<evidence type="ECO:0000256" key="1">
    <source>
        <dbReference type="SAM" id="SignalP"/>
    </source>
</evidence>
<reference evidence="3 4" key="1">
    <citation type="journal article" date="2014" name="Genome Announc.">
        <title>Draft Genome Sequence of Lutibaculum baratangense Strain AMV1T, Isolated from a Mud Volcano in Andamans, India.</title>
        <authorList>
            <person name="Singh A."/>
            <person name="Sreenivas A."/>
            <person name="Sathyanarayana Reddy G."/>
            <person name="Pinnaka A.K."/>
            <person name="Shivaji S."/>
        </authorList>
    </citation>
    <scope>NUCLEOTIDE SEQUENCE [LARGE SCALE GENOMIC DNA]</scope>
    <source>
        <strain evidence="3 4">AMV1</strain>
    </source>
</reference>
<name>V4TGN9_9HYPH</name>
<keyword evidence="3" id="KW-0449">Lipoprotein</keyword>
<feature type="signal peptide" evidence="1">
    <location>
        <begin position="1"/>
        <end position="25"/>
    </location>
</feature>
<gene>
    <name evidence="3" type="ORF">N177_1780</name>
</gene>
<dbReference type="SUPFAM" id="SSF55166">
    <property type="entry name" value="Hedgehog/DD-peptidase"/>
    <property type="match status" value="1"/>
</dbReference>
<feature type="domain" description="Peptidase M15A C-terminal" evidence="2">
    <location>
        <begin position="51"/>
        <end position="142"/>
    </location>
</feature>
<sequence>MSRPVTCRPRVAPLLAIGACLIAAACSPTTSGSSHLSGYAPTGPAADPIFTKQTSKVQTTCLEPELKQILADLKEELGATPIVTSGHRSGPGTRKGSYHRTCEAVDIQVPGKTPKQVAAAARAHPAIGGIGTYCHTRSVHIDIGPSRGRRWNC</sequence>
<proteinExistence type="predicted"/>
<dbReference type="STRING" id="631454.N177_1780"/>
<dbReference type="PROSITE" id="PS51257">
    <property type="entry name" value="PROKAR_LIPOPROTEIN"/>
    <property type="match status" value="1"/>
</dbReference>
<accession>V4TGN9</accession>
<dbReference type="OrthoDB" id="5418604at2"/>
<dbReference type="PATRIC" id="fig|631454.5.peg.1759"/>
<dbReference type="Gene3D" id="3.30.1380.10">
    <property type="match status" value="1"/>
</dbReference>
<organism evidence="3 4">
    <name type="scientific">Lutibaculum baratangense AMV1</name>
    <dbReference type="NCBI Taxonomy" id="631454"/>
    <lineage>
        <taxon>Bacteria</taxon>
        <taxon>Pseudomonadati</taxon>
        <taxon>Pseudomonadota</taxon>
        <taxon>Alphaproteobacteria</taxon>
        <taxon>Hyphomicrobiales</taxon>
        <taxon>Tepidamorphaceae</taxon>
        <taxon>Lutibaculum</taxon>
    </lineage>
</organism>
<dbReference type="RefSeq" id="WP_023431921.1">
    <property type="nucleotide sequence ID" value="NZ_AWXZ01000023.1"/>
</dbReference>
<dbReference type="AlphaFoldDB" id="V4TGN9"/>
<dbReference type="EMBL" id="AWXZ01000023">
    <property type="protein sequence ID" value="ESR25263.1"/>
    <property type="molecule type" value="Genomic_DNA"/>
</dbReference>
<feature type="chain" id="PRO_5004729808" evidence="1">
    <location>
        <begin position="26"/>
        <end position="153"/>
    </location>
</feature>
<dbReference type="Proteomes" id="UP000017819">
    <property type="component" value="Unassembled WGS sequence"/>
</dbReference>
<evidence type="ECO:0000259" key="2">
    <source>
        <dbReference type="Pfam" id="PF08291"/>
    </source>
</evidence>
<dbReference type="InterPro" id="IPR013230">
    <property type="entry name" value="Peptidase_M15A_C"/>
</dbReference>